<dbReference type="EMBL" id="JAOYFB010000001">
    <property type="protein sequence ID" value="KAK4003663.1"/>
    <property type="molecule type" value="Genomic_DNA"/>
</dbReference>
<proteinExistence type="predicted"/>
<feature type="compositionally biased region" description="Basic residues" evidence="1">
    <location>
        <begin position="39"/>
        <end position="48"/>
    </location>
</feature>
<gene>
    <name evidence="2" type="ORF">OUZ56_005419</name>
</gene>
<name>A0ABQ9YTG9_9CRUS</name>
<comment type="caution">
    <text evidence="2">The sequence shown here is derived from an EMBL/GenBank/DDBJ whole genome shotgun (WGS) entry which is preliminary data.</text>
</comment>
<keyword evidence="3" id="KW-1185">Reference proteome</keyword>
<organism evidence="2 3">
    <name type="scientific">Daphnia magna</name>
    <dbReference type="NCBI Taxonomy" id="35525"/>
    <lineage>
        <taxon>Eukaryota</taxon>
        <taxon>Metazoa</taxon>
        <taxon>Ecdysozoa</taxon>
        <taxon>Arthropoda</taxon>
        <taxon>Crustacea</taxon>
        <taxon>Branchiopoda</taxon>
        <taxon>Diplostraca</taxon>
        <taxon>Cladocera</taxon>
        <taxon>Anomopoda</taxon>
        <taxon>Daphniidae</taxon>
        <taxon>Daphnia</taxon>
    </lineage>
</organism>
<feature type="region of interest" description="Disordered" evidence="1">
    <location>
        <begin position="1"/>
        <end position="105"/>
    </location>
</feature>
<dbReference type="Proteomes" id="UP001234178">
    <property type="component" value="Unassembled WGS sequence"/>
</dbReference>
<feature type="compositionally biased region" description="Basic and acidic residues" evidence="1">
    <location>
        <begin position="68"/>
        <end position="85"/>
    </location>
</feature>
<evidence type="ECO:0000313" key="3">
    <source>
        <dbReference type="Proteomes" id="UP001234178"/>
    </source>
</evidence>
<evidence type="ECO:0000256" key="1">
    <source>
        <dbReference type="SAM" id="MobiDB-lite"/>
    </source>
</evidence>
<evidence type="ECO:0000313" key="2">
    <source>
        <dbReference type="EMBL" id="KAK4003663.1"/>
    </source>
</evidence>
<sequence length="105" mass="11211">MDGKGGRMAPVTKRSDRAPVAGSLGRRESSGNRTIGGIKRSKMVRKIQLHANHGRETSGKPGSNGQVPREKIEVPGVDHRGDSRGNARVLQKCPGDSLRSSGEEL</sequence>
<reference evidence="2 3" key="1">
    <citation type="journal article" date="2023" name="Nucleic Acids Res.">
        <title>The hologenome of Daphnia magna reveals possible DNA methylation and microbiome-mediated evolution of the host genome.</title>
        <authorList>
            <person name="Chaturvedi A."/>
            <person name="Li X."/>
            <person name="Dhandapani V."/>
            <person name="Marshall H."/>
            <person name="Kissane S."/>
            <person name="Cuenca-Cambronero M."/>
            <person name="Asole G."/>
            <person name="Calvet F."/>
            <person name="Ruiz-Romero M."/>
            <person name="Marangio P."/>
            <person name="Guigo R."/>
            <person name="Rago D."/>
            <person name="Mirbahai L."/>
            <person name="Eastwood N."/>
            <person name="Colbourne J.K."/>
            <person name="Zhou J."/>
            <person name="Mallon E."/>
            <person name="Orsini L."/>
        </authorList>
    </citation>
    <scope>NUCLEOTIDE SEQUENCE [LARGE SCALE GENOMIC DNA]</scope>
    <source>
        <strain evidence="2">LRV0_1</strain>
    </source>
</reference>
<accession>A0ABQ9YTG9</accession>
<protein>
    <submittedName>
        <fullName evidence="2">Uncharacterized protein</fullName>
    </submittedName>
</protein>